<evidence type="ECO:0000313" key="3">
    <source>
        <dbReference type="Proteomes" id="UP001590951"/>
    </source>
</evidence>
<dbReference type="CDD" id="cd18186">
    <property type="entry name" value="BTB_POZ_ZBTB_KLHL-like"/>
    <property type="match status" value="1"/>
</dbReference>
<dbReference type="PROSITE" id="PS50097">
    <property type="entry name" value="BTB"/>
    <property type="match status" value="1"/>
</dbReference>
<evidence type="ECO:0000259" key="1">
    <source>
        <dbReference type="PROSITE" id="PS50097"/>
    </source>
</evidence>
<evidence type="ECO:0000313" key="2">
    <source>
        <dbReference type="EMBL" id="KAL2053624.1"/>
    </source>
</evidence>
<reference evidence="2 3" key="1">
    <citation type="submission" date="2024-09" db="EMBL/GenBank/DDBJ databases">
        <title>Rethinking Asexuality: The Enigmatic Case of Functional Sexual Genes in Lepraria (Stereocaulaceae).</title>
        <authorList>
            <person name="Doellman M."/>
            <person name="Sun Y."/>
            <person name="Barcenas-Pena A."/>
            <person name="Lumbsch H.T."/>
            <person name="Grewe F."/>
        </authorList>
    </citation>
    <scope>NUCLEOTIDE SEQUENCE [LARGE SCALE GENOMIC DNA]</scope>
    <source>
        <strain evidence="2 3">Grewe 0041</strain>
    </source>
</reference>
<dbReference type="InterPro" id="IPR000210">
    <property type="entry name" value="BTB/POZ_dom"/>
</dbReference>
<dbReference type="InterPro" id="IPR011333">
    <property type="entry name" value="SKP1/BTB/POZ_sf"/>
</dbReference>
<accession>A0ABR4B6Y2</accession>
<dbReference type="EMBL" id="JBHFEH010000019">
    <property type="protein sequence ID" value="KAL2053624.1"/>
    <property type="molecule type" value="Genomic_DNA"/>
</dbReference>
<sequence length="107" mass="11906">MANLTVIDPDGDVILTVGKTNFQVSSKVLSLASPVFKALFGRNFVEGQFDINNARLIELHDDDLEALDIMCCLLHHEPAPPSPIGIEHLEKMAIIVDKYDCVRAMHY</sequence>
<dbReference type="Proteomes" id="UP001590951">
    <property type="component" value="Unassembled WGS sequence"/>
</dbReference>
<name>A0ABR4B6Y2_9LECA</name>
<proteinExistence type="predicted"/>
<organism evidence="2 3">
    <name type="scientific">Lepraria finkii</name>
    <dbReference type="NCBI Taxonomy" id="1340010"/>
    <lineage>
        <taxon>Eukaryota</taxon>
        <taxon>Fungi</taxon>
        <taxon>Dikarya</taxon>
        <taxon>Ascomycota</taxon>
        <taxon>Pezizomycotina</taxon>
        <taxon>Lecanoromycetes</taxon>
        <taxon>OSLEUM clade</taxon>
        <taxon>Lecanoromycetidae</taxon>
        <taxon>Lecanorales</taxon>
        <taxon>Lecanorineae</taxon>
        <taxon>Stereocaulaceae</taxon>
        <taxon>Lepraria</taxon>
    </lineage>
</organism>
<dbReference type="Gene3D" id="3.30.710.10">
    <property type="entry name" value="Potassium Channel Kv1.1, Chain A"/>
    <property type="match status" value="1"/>
</dbReference>
<gene>
    <name evidence="2" type="ORF">ABVK25_005926</name>
</gene>
<dbReference type="Pfam" id="PF00651">
    <property type="entry name" value="BTB"/>
    <property type="match status" value="1"/>
</dbReference>
<protein>
    <recommendedName>
        <fullName evidence="1">BTB domain-containing protein</fullName>
    </recommendedName>
</protein>
<keyword evidence="3" id="KW-1185">Reference proteome</keyword>
<comment type="caution">
    <text evidence="2">The sequence shown here is derived from an EMBL/GenBank/DDBJ whole genome shotgun (WGS) entry which is preliminary data.</text>
</comment>
<dbReference type="SUPFAM" id="SSF54695">
    <property type="entry name" value="POZ domain"/>
    <property type="match status" value="1"/>
</dbReference>
<feature type="domain" description="BTB" evidence="1">
    <location>
        <begin position="11"/>
        <end position="67"/>
    </location>
</feature>